<evidence type="ECO:0000313" key="3">
    <source>
        <dbReference type="EMBL" id="QOG26390.1"/>
    </source>
</evidence>
<evidence type="ECO:0000313" key="6">
    <source>
        <dbReference type="Proteomes" id="UP001183682"/>
    </source>
</evidence>
<name>A0A366U470_ENTGA</name>
<gene>
    <name evidence="3" type="ORF">EGM181_03520</name>
    <name evidence="2" type="ORF">GTI89_02540</name>
    <name evidence="1" type="ORF">P7E30_08340</name>
</gene>
<proteinExistence type="predicted"/>
<dbReference type="Proteomes" id="UP000439965">
    <property type="component" value="Unassembled WGS sequence"/>
</dbReference>
<reference evidence="2 4" key="1">
    <citation type="submission" date="2019-04" db="EMBL/GenBank/DDBJ databases">
        <title>Step-wise assembly of the neonatal virome modulated by breast feeding.</title>
        <authorList>
            <person name="Liang G."/>
            <person name="Bushman F."/>
        </authorList>
    </citation>
    <scope>NUCLEOTIDE SEQUENCE [LARGE SCALE GENOMIC DNA]</scope>
    <source>
        <strain evidence="2 4">E3404</strain>
    </source>
</reference>
<protein>
    <submittedName>
        <fullName evidence="1">Uncharacterized protein</fullName>
    </submittedName>
</protein>
<sequence length="73" mass="8456">MFEDMIAEQIDAKLANEYSTLSDDDKIFLDLSILAVLAQSDKSIAVKRERFIKNGKFYDRMIIESPLKIRSKK</sequence>
<dbReference type="EMBL" id="WVTI01000002">
    <property type="protein sequence ID" value="MXS24956.1"/>
    <property type="molecule type" value="Genomic_DNA"/>
</dbReference>
<evidence type="ECO:0000313" key="2">
    <source>
        <dbReference type="EMBL" id="MXS24956.1"/>
    </source>
</evidence>
<dbReference type="RefSeq" id="WP_003127427.1">
    <property type="nucleotide sequence ID" value="NZ_BTSN01000012.1"/>
</dbReference>
<accession>A0A366U470</accession>
<evidence type="ECO:0000313" key="1">
    <source>
        <dbReference type="EMBL" id="MDT2690212.1"/>
    </source>
</evidence>
<dbReference type="EMBL" id="CP050485">
    <property type="protein sequence ID" value="QOG26390.1"/>
    <property type="molecule type" value="Genomic_DNA"/>
</dbReference>
<evidence type="ECO:0000313" key="4">
    <source>
        <dbReference type="Proteomes" id="UP000439965"/>
    </source>
</evidence>
<evidence type="ECO:0000313" key="5">
    <source>
        <dbReference type="Proteomes" id="UP000516696"/>
    </source>
</evidence>
<reference evidence="3 5" key="2">
    <citation type="submission" date="2020-03" db="EMBL/GenBank/DDBJ databases">
        <title>Characterization of ganglioside-mimicking enterococci.</title>
        <authorList>
            <person name="Patry R.T."/>
            <person name="Nothaft H."/>
            <person name="Bridger R."/>
            <person name="Shajahan A."/>
            <person name="Huynh S."/>
            <person name="Sanchez S."/>
            <person name="Azadi P."/>
            <person name="Cooper K."/>
            <person name="Miller W.G."/>
            <person name="Parker C.T."/>
            <person name="Wells L."/>
            <person name="Szymanski C.M."/>
        </authorList>
    </citation>
    <scope>NUCLEOTIDE SEQUENCE [LARGE SCALE GENOMIC DNA]</scope>
    <source>
        <strain evidence="3 5">EGM181</strain>
    </source>
</reference>
<dbReference type="Proteomes" id="UP001183682">
    <property type="component" value="Unassembled WGS sequence"/>
</dbReference>
<dbReference type="EMBL" id="JARPZN010000004">
    <property type="protein sequence ID" value="MDT2690212.1"/>
    <property type="molecule type" value="Genomic_DNA"/>
</dbReference>
<reference evidence="1" key="3">
    <citation type="submission" date="2023-03" db="EMBL/GenBank/DDBJ databases">
        <authorList>
            <person name="Shen W."/>
            <person name="Cai J."/>
        </authorList>
    </citation>
    <scope>NUCLEOTIDE SEQUENCE</scope>
    <source>
        <strain evidence="1">K69-2</strain>
    </source>
</reference>
<organism evidence="1 6">
    <name type="scientific">Enterococcus gallinarum</name>
    <dbReference type="NCBI Taxonomy" id="1353"/>
    <lineage>
        <taxon>Bacteria</taxon>
        <taxon>Bacillati</taxon>
        <taxon>Bacillota</taxon>
        <taxon>Bacilli</taxon>
        <taxon>Lactobacillales</taxon>
        <taxon>Enterococcaceae</taxon>
        <taxon>Enterococcus</taxon>
    </lineage>
</organism>
<dbReference type="Proteomes" id="UP000516696">
    <property type="component" value="Chromosome"/>
</dbReference>
<dbReference type="AlphaFoldDB" id="A0A366U470"/>